<feature type="transmembrane region" description="Helical" evidence="1">
    <location>
        <begin position="47"/>
        <end position="64"/>
    </location>
</feature>
<dbReference type="InterPro" id="IPR052549">
    <property type="entry name" value="SpmB"/>
</dbReference>
<organism evidence="3 4">
    <name type="scientific">Sporomusa ovata</name>
    <dbReference type="NCBI Taxonomy" id="2378"/>
    <lineage>
        <taxon>Bacteria</taxon>
        <taxon>Bacillati</taxon>
        <taxon>Bacillota</taxon>
        <taxon>Negativicutes</taxon>
        <taxon>Selenomonadales</taxon>
        <taxon>Sporomusaceae</taxon>
        <taxon>Sporomusa</taxon>
    </lineage>
</organism>
<evidence type="ECO:0000256" key="1">
    <source>
        <dbReference type="SAM" id="Phobius"/>
    </source>
</evidence>
<dbReference type="AlphaFoldDB" id="A0A0U1L3N7"/>
<keyword evidence="1" id="KW-1133">Transmembrane helix</keyword>
<evidence type="ECO:0000313" key="4">
    <source>
        <dbReference type="Proteomes" id="UP000049855"/>
    </source>
</evidence>
<dbReference type="GO" id="GO:0005886">
    <property type="term" value="C:plasma membrane"/>
    <property type="evidence" value="ECO:0007669"/>
    <property type="project" value="TreeGrafter"/>
</dbReference>
<feature type="transmembrane region" description="Helical" evidence="1">
    <location>
        <begin position="124"/>
        <end position="146"/>
    </location>
</feature>
<sequence>MLIELCEQLSVWVIPAVLLLIPVIGYFKKVKVYEAFVEGAAEGFHTAIRILPCLVAMLVAISIFRASGALDACVQFMAPVLHVLGVPAELVPLAIMRPLSGSGSLGIATEILNTYGPDSLVGRIASTVLASTDTTFYVLTVYFGAVAVNNPRYALLVGLSGDIASFLASVYICQHLFNTNW</sequence>
<dbReference type="InterPro" id="IPR011642">
    <property type="entry name" value="Gate_dom"/>
</dbReference>
<dbReference type="PANTHER" id="PTHR35793">
    <property type="entry name" value="INNER MEMBRANE PROTEIN YJIG"/>
    <property type="match status" value="1"/>
</dbReference>
<reference evidence="4" key="1">
    <citation type="submission" date="2015-03" db="EMBL/GenBank/DDBJ databases">
        <authorList>
            <person name="Nijsse Bart"/>
        </authorList>
    </citation>
    <scope>NUCLEOTIDE SEQUENCE [LARGE SCALE GENOMIC DNA]</scope>
</reference>
<proteinExistence type="predicted"/>
<dbReference type="EMBL" id="CTRP01000014">
    <property type="protein sequence ID" value="CQR74327.1"/>
    <property type="molecule type" value="Genomic_DNA"/>
</dbReference>
<name>A0A0U1L3N7_9FIRM</name>
<gene>
    <name evidence="3" type="ORF">SpAn4DRAFT_0789</name>
</gene>
<dbReference type="PANTHER" id="PTHR35793:SF2">
    <property type="entry name" value="INNER MEMBRANE PROTEIN YJIG"/>
    <property type="match status" value="1"/>
</dbReference>
<dbReference type="Proteomes" id="UP000049855">
    <property type="component" value="Unassembled WGS sequence"/>
</dbReference>
<protein>
    <submittedName>
        <fullName evidence="3">Spore maturation protein B</fullName>
    </submittedName>
</protein>
<keyword evidence="1" id="KW-0472">Membrane</keyword>
<accession>A0A0U1L3N7</accession>
<feature type="transmembrane region" description="Helical" evidence="1">
    <location>
        <begin position="153"/>
        <end position="177"/>
    </location>
</feature>
<feature type="domain" description="Nucleoside transporter/FeoB GTPase Gate" evidence="2">
    <location>
        <begin position="47"/>
        <end position="147"/>
    </location>
</feature>
<dbReference type="RefSeq" id="WP_021170329.1">
    <property type="nucleotide sequence ID" value="NZ_CTRP01000014.1"/>
</dbReference>
<keyword evidence="4" id="KW-1185">Reference proteome</keyword>
<dbReference type="Pfam" id="PF07670">
    <property type="entry name" value="Gate"/>
    <property type="match status" value="1"/>
</dbReference>
<evidence type="ECO:0000259" key="2">
    <source>
        <dbReference type="Pfam" id="PF07670"/>
    </source>
</evidence>
<evidence type="ECO:0000313" key="3">
    <source>
        <dbReference type="EMBL" id="CQR74327.1"/>
    </source>
</evidence>
<feature type="transmembrane region" description="Helical" evidence="1">
    <location>
        <begin position="9"/>
        <end position="27"/>
    </location>
</feature>
<keyword evidence="1" id="KW-0812">Transmembrane</keyword>